<organism evidence="1 2">
    <name type="scientific">Streptomyces flavovirens</name>
    <dbReference type="NCBI Taxonomy" id="52258"/>
    <lineage>
        <taxon>Bacteria</taxon>
        <taxon>Bacillati</taxon>
        <taxon>Actinomycetota</taxon>
        <taxon>Actinomycetes</taxon>
        <taxon>Kitasatosporales</taxon>
        <taxon>Streptomycetaceae</taxon>
        <taxon>Streptomyces</taxon>
    </lineage>
</organism>
<dbReference type="EMBL" id="JBHSCF010000055">
    <property type="protein sequence ID" value="MFC4190423.1"/>
    <property type="molecule type" value="Genomic_DNA"/>
</dbReference>
<name>A0ABV8NBZ4_9ACTN</name>
<comment type="caution">
    <text evidence="1">The sequence shown here is derived from an EMBL/GenBank/DDBJ whole genome shotgun (WGS) entry which is preliminary data.</text>
</comment>
<dbReference type="RefSeq" id="WP_200693853.1">
    <property type="nucleotide sequence ID" value="NZ_BAAAYA010000005.1"/>
</dbReference>
<gene>
    <name evidence="1" type="ORF">ACFO3R_29200</name>
</gene>
<keyword evidence="2" id="KW-1185">Reference proteome</keyword>
<evidence type="ECO:0000313" key="1">
    <source>
        <dbReference type="EMBL" id="MFC4190423.1"/>
    </source>
</evidence>
<evidence type="ECO:0000313" key="2">
    <source>
        <dbReference type="Proteomes" id="UP001595871"/>
    </source>
</evidence>
<protein>
    <submittedName>
        <fullName evidence="1">Uncharacterized protein</fullName>
    </submittedName>
</protein>
<sequence>MSGTNAGIGTVGAAAVTVDPAPCNALTDTPAGLRAPSTALTGASGSGTARGIERSVDIDITAPDASDCPQEWQVGARLTPPYEEQNVTTDVDLSSTAEDVWVPSGLAITVPEAGVYEISASLNTVIAVNASSGPYNLAVVGRLFNVTANAPVPGTQFTAQRNTESLAPTRATSDADRSEFTRFFTVTEPTRVRIELGIRKSVGTPVSPTGLLNANHRLAYKKISD</sequence>
<proteinExistence type="predicted"/>
<accession>A0ABV8NBZ4</accession>
<dbReference type="Proteomes" id="UP001595871">
    <property type="component" value="Unassembled WGS sequence"/>
</dbReference>
<reference evidence="2" key="1">
    <citation type="journal article" date="2019" name="Int. J. Syst. Evol. Microbiol.">
        <title>The Global Catalogue of Microorganisms (GCM) 10K type strain sequencing project: providing services to taxonomists for standard genome sequencing and annotation.</title>
        <authorList>
            <consortium name="The Broad Institute Genomics Platform"/>
            <consortium name="The Broad Institute Genome Sequencing Center for Infectious Disease"/>
            <person name="Wu L."/>
            <person name="Ma J."/>
        </authorList>
    </citation>
    <scope>NUCLEOTIDE SEQUENCE [LARGE SCALE GENOMIC DNA]</scope>
    <source>
        <strain evidence="2">CCM 3243</strain>
    </source>
</reference>